<dbReference type="Gene3D" id="1.25.40.20">
    <property type="entry name" value="Ankyrin repeat-containing domain"/>
    <property type="match status" value="1"/>
</dbReference>
<gene>
    <name evidence="1" type="ORF">BCR44DRAFT_35391</name>
</gene>
<evidence type="ECO:0000313" key="1">
    <source>
        <dbReference type="EMBL" id="ORZ35756.1"/>
    </source>
</evidence>
<comment type="caution">
    <text evidence="1">The sequence shown here is derived from an EMBL/GenBank/DDBJ whole genome shotgun (WGS) entry which is preliminary data.</text>
</comment>
<evidence type="ECO:0000313" key="2">
    <source>
        <dbReference type="Proteomes" id="UP000193411"/>
    </source>
</evidence>
<proteinExistence type="predicted"/>
<accession>A0A1Y2HMF2</accession>
<dbReference type="InterPro" id="IPR052050">
    <property type="entry name" value="SecEffector_AnkRepeat"/>
</dbReference>
<protein>
    <recommendedName>
        <fullName evidence="3">Ankyrin repeat-containing domain protein</fullName>
    </recommendedName>
</protein>
<dbReference type="PANTHER" id="PTHR46586:SF3">
    <property type="entry name" value="ANKYRIN REPEAT-CONTAINING PROTEIN"/>
    <property type="match status" value="1"/>
</dbReference>
<organism evidence="1 2">
    <name type="scientific">Catenaria anguillulae PL171</name>
    <dbReference type="NCBI Taxonomy" id="765915"/>
    <lineage>
        <taxon>Eukaryota</taxon>
        <taxon>Fungi</taxon>
        <taxon>Fungi incertae sedis</taxon>
        <taxon>Blastocladiomycota</taxon>
        <taxon>Blastocladiomycetes</taxon>
        <taxon>Blastocladiales</taxon>
        <taxon>Catenariaceae</taxon>
        <taxon>Catenaria</taxon>
    </lineage>
</organism>
<dbReference type="InterPro" id="IPR036770">
    <property type="entry name" value="Ankyrin_rpt-contain_sf"/>
</dbReference>
<dbReference type="OrthoDB" id="70387at2759"/>
<reference evidence="1 2" key="1">
    <citation type="submission" date="2016-07" db="EMBL/GenBank/DDBJ databases">
        <title>Pervasive Adenine N6-methylation of Active Genes in Fungi.</title>
        <authorList>
            <consortium name="DOE Joint Genome Institute"/>
            <person name="Mondo S.J."/>
            <person name="Dannebaum R.O."/>
            <person name="Kuo R.C."/>
            <person name="Labutti K."/>
            <person name="Haridas S."/>
            <person name="Kuo A."/>
            <person name="Salamov A."/>
            <person name="Ahrendt S.R."/>
            <person name="Lipzen A."/>
            <person name="Sullivan W."/>
            <person name="Andreopoulos W.B."/>
            <person name="Clum A."/>
            <person name="Lindquist E."/>
            <person name="Daum C."/>
            <person name="Ramamoorthy G.K."/>
            <person name="Gryganskyi A."/>
            <person name="Culley D."/>
            <person name="Magnuson J.K."/>
            <person name="James T.Y."/>
            <person name="O'Malley M.A."/>
            <person name="Stajich J.E."/>
            <person name="Spatafora J.W."/>
            <person name="Visel A."/>
            <person name="Grigoriev I.V."/>
        </authorList>
    </citation>
    <scope>NUCLEOTIDE SEQUENCE [LARGE SCALE GENOMIC DNA]</scope>
    <source>
        <strain evidence="1 2">PL171</strain>
    </source>
</reference>
<dbReference type="SUPFAM" id="SSF48403">
    <property type="entry name" value="Ankyrin repeat"/>
    <property type="match status" value="1"/>
</dbReference>
<dbReference type="PANTHER" id="PTHR46586">
    <property type="entry name" value="ANKYRIN REPEAT-CONTAINING PROTEIN"/>
    <property type="match status" value="1"/>
</dbReference>
<evidence type="ECO:0008006" key="3">
    <source>
        <dbReference type="Google" id="ProtNLM"/>
    </source>
</evidence>
<dbReference type="EMBL" id="MCFL01000020">
    <property type="protein sequence ID" value="ORZ35756.1"/>
    <property type="molecule type" value="Genomic_DNA"/>
</dbReference>
<keyword evidence="2" id="KW-1185">Reference proteome</keyword>
<sequence>MNDHASSLNANQSSMPIDLAELVLARTIHLAAVTSLWNPTSIAQPLNALPRSAAPLLTKVALMHLPHVDLDAATKLNDVDLLRFMLAWSKQPGGRPVNYKSPMTVGMRSGSLAALNWWMDESELCFAWHVAAIKAACINGRIDVLEWWAERGFPHLSDMESVADIIFVATEGGHVHVLDWLWSQFPNAQVRFEEVVNGLSSDYNETPIMQLAAKSGCIAVLEWWMTMSKSKLSKAPSLAAIVAVALNHGHVHVLEWCKSQPEVLEQQRQQPWIAVGAGSPLTLAIKNGLLVWIDELDLCVSANEYWGGSSTACAQGDIQALQWLQRKGYLVGTPVQLTCYAAASSLPASTIIDTLEWILVHVDPSTSQSVLLHEEFSDPVHRACSGGAVQVLDWLDSHGYKIDPNRLAACFETATRFSHVSVLDWLLIHSAIPADELRAIASVKISLQYYHDVATWNWWLTHCGLSEKFAGCFNWCVFYSKMDGRDCIAILNLWLEHFESYQFGYSCIKAAVSSGHVEALDWFLHHGQVSEKSFQQAFHACSCEHYPHLLLWWWANAHRLGALKRGRLQWEPLSKPIPGHLMRTMLKMSFPICDLETLSISGRVPMLKYLHDNNRLQKVLHSGLPQSVLVAASRSKQVHVLDWWRTQAGAHIVECPRAVREGKIRMTAPVKRWWLESGLCDTIVDYVGRESGSEDDEEEEQSDEDDS</sequence>
<name>A0A1Y2HMF2_9FUNG</name>
<dbReference type="AlphaFoldDB" id="A0A1Y2HMF2"/>
<dbReference type="Proteomes" id="UP000193411">
    <property type="component" value="Unassembled WGS sequence"/>
</dbReference>